<dbReference type="InterPro" id="IPR006620">
    <property type="entry name" value="Pro_4_hyd_alph"/>
</dbReference>
<keyword evidence="5" id="KW-0812">Transmembrane</keyword>
<keyword evidence="9" id="KW-1133">Transmembrane helix</keyword>
<evidence type="ECO:0000256" key="2">
    <source>
        <dbReference type="ARBA" id="ARBA00004648"/>
    </source>
</evidence>
<dbReference type="Gramene" id="EFJ32154">
    <property type="protein sequence ID" value="EFJ32154"/>
    <property type="gene ID" value="SELMODRAFT_86017"/>
</dbReference>
<keyword evidence="12" id="KW-0472">Membrane</keyword>
<sequence length="201" mass="22947">LIFFYLYSDDECDHLIGLALPRLRRSSVIDEKTGLGKDSRNRTSWGAFLRRDHDNIVSGIEDRISSITFIPKEYGESLQVVRYKTGQKFEPHQDYYKLTENNNNGGHRIGTLLLYLTNVENGGETVFPRALANVINDYSTNTSECTKKGIVIRPRRGDGLLFWITRPSGEIDPFSFHGGCPVVKGEKWLATKFLHEHELKL</sequence>
<reference evidence="16 17" key="1">
    <citation type="journal article" date="2011" name="Science">
        <title>The Selaginella genome identifies genetic changes associated with the evolution of vascular plants.</title>
        <authorList>
            <person name="Banks J.A."/>
            <person name="Nishiyama T."/>
            <person name="Hasebe M."/>
            <person name="Bowman J.L."/>
            <person name="Gribskov M."/>
            <person name="dePamphilis C."/>
            <person name="Albert V.A."/>
            <person name="Aono N."/>
            <person name="Aoyama T."/>
            <person name="Ambrose B.A."/>
            <person name="Ashton N.W."/>
            <person name="Axtell M.J."/>
            <person name="Barker E."/>
            <person name="Barker M.S."/>
            <person name="Bennetzen J.L."/>
            <person name="Bonawitz N.D."/>
            <person name="Chapple C."/>
            <person name="Cheng C."/>
            <person name="Correa L.G."/>
            <person name="Dacre M."/>
            <person name="DeBarry J."/>
            <person name="Dreyer I."/>
            <person name="Elias M."/>
            <person name="Engstrom E.M."/>
            <person name="Estelle M."/>
            <person name="Feng L."/>
            <person name="Finet C."/>
            <person name="Floyd S.K."/>
            <person name="Frommer W.B."/>
            <person name="Fujita T."/>
            <person name="Gramzow L."/>
            <person name="Gutensohn M."/>
            <person name="Harholt J."/>
            <person name="Hattori M."/>
            <person name="Heyl A."/>
            <person name="Hirai T."/>
            <person name="Hiwatashi Y."/>
            <person name="Ishikawa M."/>
            <person name="Iwata M."/>
            <person name="Karol K.G."/>
            <person name="Koehler B."/>
            <person name="Kolukisaoglu U."/>
            <person name="Kubo M."/>
            <person name="Kurata T."/>
            <person name="Lalonde S."/>
            <person name="Li K."/>
            <person name="Li Y."/>
            <person name="Litt A."/>
            <person name="Lyons E."/>
            <person name="Manning G."/>
            <person name="Maruyama T."/>
            <person name="Michael T.P."/>
            <person name="Mikami K."/>
            <person name="Miyazaki S."/>
            <person name="Morinaga S."/>
            <person name="Murata T."/>
            <person name="Mueller-Roeber B."/>
            <person name="Nelson D.R."/>
            <person name="Obara M."/>
            <person name="Oguri Y."/>
            <person name="Olmstead R.G."/>
            <person name="Onodera N."/>
            <person name="Petersen B.L."/>
            <person name="Pils B."/>
            <person name="Prigge M."/>
            <person name="Rensing S.A."/>
            <person name="Riano-Pachon D.M."/>
            <person name="Roberts A.W."/>
            <person name="Sato Y."/>
            <person name="Scheller H.V."/>
            <person name="Schulz B."/>
            <person name="Schulz C."/>
            <person name="Shakirov E.V."/>
            <person name="Shibagaki N."/>
            <person name="Shinohara N."/>
            <person name="Shippen D.E."/>
            <person name="Soerensen I."/>
            <person name="Sotooka R."/>
            <person name="Sugimoto N."/>
            <person name="Sugita M."/>
            <person name="Sumikawa N."/>
            <person name="Tanurdzic M."/>
            <person name="Theissen G."/>
            <person name="Ulvskov P."/>
            <person name="Wakazuki S."/>
            <person name="Weng J.K."/>
            <person name="Willats W.W."/>
            <person name="Wipf D."/>
            <person name="Wolf P.G."/>
            <person name="Yang L."/>
            <person name="Zimmer A.D."/>
            <person name="Zhu Q."/>
            <person name="Mitros T."/>
            <person name="Hellsten U."/>
            <person name="Loque D."/>
            <person name="Otillar R."/>
            <person name="Salamov A."/>
            <person name="Schmutz J."/>
            <person name="Shapiro H."/>
            <person name="Lindquist E."/>
            <person name="Lucas S."/>
            <person name="Rokhsar D."/>
            <person name="Grigoriev I.V."/>
        </authorList>
    </citation>
    <scope>NUCLEOTIDE SEQUENCE [LARGE SCALE GENOMIC DNA]</scope>
</reference>
<evidence type="ECO:0000256" key="12">
    <source>
        <dbReference type="ARBA" id="ARBA00023136"/>
    </source>
</evidence>
<protein>
    <recommendedName>
        <fullName evidence="4">procollagen-proline 4-dioxygenase</fullName>
        <ecNumber evidence="4">1.14.11.2</ecNumber>
    </recommendedName>
</protein>
<evidence type="ECO:0000256" key="11">
    <source>
        <dbReference type="ARBA" id="ARBA00023004"/>
    </source>
</evidence>
<dbReference type="GO" id="GO:0004656">
    <property type="term" value="F:procollagen-proline 4-dioxygenase activity"/>
    <property type="evidence" value="ECO:0000318"/>
    <property type="project" value="GO_Central"/>
</dbReference>
<evidence type="ECO:0000256" key="5">
    <source>
        <dbReference type="ARBA" id="ARBA00022692"/>
    </source>
</evidence>
<evidence type="ECO:0000313" key="17">
    <source>
        <dbReference type="Proteomes" id="UP000001514"/>
    </source>
</evidence>
<evidence type="ECO:0000256" key="8">
    <source>
        <dbReference type="ARBA" id="ARBA00022968"/>
    </source>
</evidence>
<keyword evidence="6" id="KW-0479">Metal-binding</keyword>
<keyword evidence="8" id="KW-0735">Signal-anchor</keyword>
<comment type="cofactor">
    <cofactor evidence="1">
        <name>L-ascorbate</name>
        <dbReference type="ChEBI" id="CHEBI:38290"/>
    </cofactor>
</comment>
<dbReference type="Pfam" id="PF13640">
    <property type="entry name" value="2OG-FeII_Oxy_3"/>
    <property type="match status" value="1"/>
</dbReference>
<keyword evidence="7" id="KW-0223">Dioxygenase</keyword>
<evidence type="ECO:0000256" key="6">
    <source>
        <dbReference type="ARBA" id="ARBA00022723"/>
    </source>
</evidence>
<dbReference type="GO" id="GO:0005506">
    <property type="term" value="F:iron ion binding"/>
    <property type="evidence" value="ECO:0007669"/>
    <property type="project" value="InterPro"/>
</dbReference>
<dbReference type="OMA" id="HASHTGC"/>
<accession>D8R5I1</accession>
<dbReference type="PANTHER" id="PTHR10869:SF243">
    <property type="entry name" value="OS10G0497800 PROTEIN"/>
    <property type="match status" value="1"/>
</dbReference>
<dbReference type="SMART" id="SM00702">
    <property type="entry name" value="P4Hc"/>
    <property type="match status" value="1"/>
</dbReference>
<comment type="catalytic activity">
    <reaction evidence="14">
        <text>L-prolyl-[collagen] + 2-oxoglutarate + O2 = trans-4-hydroxy-L-prolyl-[collagen] + succinate + CO2</text>
        <dbReference type="Rhea" id="RHEA:18945"/>
        <dbReference type="Rhea" id="RHEA-COMP:11676"/>
        <dbReference type="Rhea" id="RHEA-COMP:11680"/>
        <dbReference type="ChEBI" id="CHEBI:15379"/>
        <dbReference type="ChEBI" id="CHEBI:16526"/>
        <dbReference type="ChEBI" id="CHEBI:16810"/>
        <dbReference type="ChEBI" id="CHEBI:30031"/>
        <dbReference type="ChEBI" id="CHEBI:50342"/>
        <dbReference type="ChEBI" id="CHEBI:61965"/>
        <dbReference type="EC" id="1.14.11.2"/>
    </reaction>
</comment>
<organism evidence="17">
    <name type="scientific">Selaginella moellendorffii</name>
    <name type="common">Spikemoss</name>
    <dbReference type="NCBI Taxonomy" id="88036"/>
    <lineage>
        <taxon>Eukaryota</taxon>
        <taxon>Viridiplantae</taxon>
        <taxon>Streptophyta</taxon>
        <taxon>Embryophyta</taxon>
        <taxon>Tracheophyta</taxon>
        <taxon>Lycopodiopsida</taxon>
        <taxon>Selaginellales</taxon>
        <taxon>Selaginellaceae</taxon>
        <taxon>Selaginella</taxon>
    </lineage>
</organism>
<dbReference type="GO" id="GO:0031418">
    <property type="term" value="F:L-ascorbic acid binding"/>
    <property type="evidence" value="ECO:0007669"/>
    <property type="project" value="InterPro"/>
</dbReference>
<evidence type="ECO:0000256" key="7">
    <source>
        <dbReference type="ARBA" id="ARBA00022964"/>
    </source>
</evidence>
<name>D8R5I1_SELML</name>
<dbReference type="FunFam" id="2.60.120.620:FF:000002">
    <property type="entry name" value="Prolyl 4-hydroxylase 4"/>
    <property type="match status" value="1"/>
</dbReference>
<keyword evidence="10" id="KW-0560">Oxidoreductase</keyword>
<dbReference type="EC" id="1.14.11.2" evidence="4"/>
<dbReference type="eggNOG" id="KOG1591">
    <property type="taxonomic scope" value="Eukaryota"/>
</dbReference>
<dbReference type="InterPro" id="IPR005123">
    <property type="entry name" value="Oxoglu/Fe-dep_dioxygenase_dom"/>
</dbReference>
<evidence type="ECO:0000256" key="14">
    <source>
        <dbReference type="ARBA" id="ARBA00049169"/>
    </source>
</evidence>
<dbReference type="PROSITE" id="PS51471">
    <property type="entry name" value="FE2OG_OXY"/>
    <property type="match status" value="1"/>
</dbReference>
<dbReference type="Proteomes" id="UP000001514">
    <property type="component" value="Unassembled WGS sequence"/>
</dbReference>
<dbReference type="InterPro" id="IPR044862">
    <property type="entry name" value="Pro_4_hyd_alph_FE2OG_OXY"/>
</dbReference>
<dbReference type="STRING" id="88036.D8R5I1"/>
<evidence type="ECO:0000256" key="4">
    <source>
        <dbReference type="ARBA" id="ARBA00012269"/>
    </source>
</evidence>
<evidence type="ECO:0000256" key="13">
    <source>
        <dbReference type="ARBA" id="ARBA00023180"/>
    </source>
</evidence>
<evidence type="ECO:0000256" key="9">
    <source>
        <dbReference type="ARBA" id="ARBA00022989"/>
    </source>
</evidence>
<evidence type="ECO:0000256" key="1">
    <source>
        <dbReference type="ARBA" id="ARBA00001961"/>
    </source>
</evidence>
<dbReference type="PANTHER" id="PTHR10869">
    <property type="entry name" value="PROLYL 4-HYDROXYLASE ALPHA SUBUNIT"/>
    <property type="match status" value="1"/>
</dbReference>
<dbReference type="HOGENOM" id="CLU_058132_1_0_1"/>
<gene>
    <name evidence="16" type="ORF">SELMODRAFT_86017</name>
</gene>
<evidence type="ECO:0000313" key="16">
    <source>
        <dbReference type="EMBL" id="EFJ32154.1"/>
    </source>
</evidence>
<evidence type="ECO:0000256" key="10">
    <source>
        <dbReference type="ARBA" id="ARBA00023002"/>
    </source>
</evidence>
<evidence type="ECO:0000256" key="3">
    <source>
        <dbReference type="ARBA" id="ARBA00006511"/>
    </source>
</evidence>
<proteinExistence type="inferred from homology"/>
<keyword evidence="13" id="KW-0325">Glycoprotein</keyword>
<keyword evidence="11" id="KW-0408">Iron</keyword>
<feature type="non-terminal residue" evidence="16">
    <location>
        <position position="1"/>
    </location>
</feature>
<feature type="domain" description="Fe2OG dioxygenase" evidence="15">
    <location>
        <begin position="74"/>
        <end position="196"/>
    </location>
</feature>
<dbReference type="AlphaFoldDB" id="D8R5I1"/>
<dbReference type="EMBL" id="GL377572">
    <property type="protein sequence ID" value="EFJ32154.1"/>
    <property type="molecule type" value="Genomic_DNA"/>
</dbReference>
<dbReference type="KEGG" id="smo:SELMODRAFT_86017"/>
<comment type="similarity">
    <text evidence="3">Belongs to the P4HA family.</text>
</comment>
<evidence type="ECO:0000259" key="15">
    <source>
        <dbReference type="PROSITE" id="PS51471"/>
    </source>
</evidence>
<dbReference type="InParanoid" id="D8R5I1"/>
<dbReference type="Gene3D" id="2.60.120.620">
    <property type="entry name" value="q2cbj1_9rhob like domain"/>
    <property type="match status" value="1"/>
</dbReference>
<dbReference type="GO" id="GO:0005789">
    <property type="term" value="C:endoplasmic reticulum membrane"/>
    <property type="evidence" value="ECO:0007669"/>
    <property type="project" value="UniProtKB-SubCell"/>
</dbReference>
<dbReference type="GO" id="GO:0005783">
    <property type="term" value="C:endoplasmic reticulum"/>
    <property type="evidence" value="ECO:0000318"/>
    <property type="project" value="GO_Central"/>
</dbReference>
<comment type="subcellular location">
    <subcellularLocation>
        <location evidence="2">Endoplasmic reticulum membrane</location>
        <topology evidence="2">Single-pass type II membrane protein</topology>
    </subcellularLocation>
</comment>
<dbReference type="InterPro" id="IPR045054">
    <property type="entry name" value="P4HA-like"/>
</dbReference>
<keyword evidence="17" id="KW-1185">Reference proteome</keyword>